<proteinExistence type="inferred from homology"/>
<dbReference type="AlphaFoldDB" id="A0A2W2B6V2"/>
<comment type="caution">
    <text evidence="9">The sequence shown here is derived from an EMBL/GenBank/DDBJ whole genome shotgun (WGS) entry which is preliminary data.</text>
</comment>
<keyword evidence="4 7" id="KW-1133">Transmembrane helix</keyword>
<dbReference type="Proteomes" id="UP000248764">
    <property type="component" value="Unassembled WGS sequence"/>
</dbReference>
<dbReference type="RefSeq" id="WP_233507000.1">
    <property type="nucleotide sequence ID" value="NZ_POTW01000029.1"/>
</dbReference>
<feature type="transmembrane region" description="Helical" evidence="7">
    <location>
        <begin position="321"/>
        <end position="341"/>
    </location>
</feature>
<protein>
    <submittedName>
        <fullName evidence="9">Lipoprotein ABC transporter permease</fullName>
    </submittedName>
</protein>
<feature type="non-terminal residue" evidence="9">
    <location>
        <position position="397"/>
    </location>
</feature>
<keyword evidence="3 7" id="KW-0812">Transmembrane</keyword>
<evidence type="ECO:0000256" key="2">
    <source>
        <dbReference type="ARBA" id="ARBA00022475"/>
    </source>
</evidence>
<feature type="transmembrane region" description="Helical" evidence="7">
    <location>
        <begin position="268"/>
        <end position="290"/>
    </location>
</feature>
<keyword evidence="10" id="KW-1185">Reference proteome</keyword>
<reference evidence="9 10" key="1">
    <citation type="submission" date="2018-01" db="EMBL/GenBank/DDBJ databases">
        <title>Draft genome sequence of Jiangella sp. GTF31.</title>
        <authorList>
            <person name="Sahin N."/>
            <person name="Ay H."/>
            <person name="Saygin H."/>
        </authorList>
    </citation>
    <scope>NUCLEOTIDE SEQUENCE [LARGE SCALE GENOMIC DNA]</scope>
    <source>
        <strain evidence="9 10">GTF31</strain>
    </source>
</reference>
<dbReference type="GO" id="GO:0022857">
    <property type="term" value="F:transmembrane transporter activity"/>
    <property type="evidence" value="ECO:0007669"/>
    <property type="project" value="TreeGrafter"/>
</dbReference>
<dbReference type="GO" id="GO:0005886">
    <property type="term" value="C:plasma membrane"/>
    <property type="evidence" value="ECO:0007669"/>
    <property type="project" value="UniProtKB-SubCell"/>
</dbReference>
<name>A0A2W2B6V2_9ACTN</name>
<comment type="similarity">
    <text evidence="6">Belongs to the ABC-4 integral membrane protein family.</text>
</comment>
<evidence type="ECO:0000256" key="6">
    <source>
        <dbReference type="ARBA" id="ARBA00038076"/>
    </source>
</evidence>
<keyword evidence="5 7" id="KW-0472">Membrane</keyword>
<dbReference type="PANTHER" id="PTHR30572:SF4">
    <property type="entry name" value="ABC TRANSPORTER PERMEASE YTRF"/>
    <property type="match status" value="1"/>
</dbReference>
<accession>A0A2W2B6V2</accession>
<dbReference type="InterPro" id="IPR003838">
    <property type="entry name" value="ABC3_permease_C"/>
</dbReference>
<sequence length="397" mass="40037">MRDIARKTIKGRKAGFAGAFLAVLLASVLVTALGVLVESGIRGGLPPQRYAGADIVVSGVQALPVVEDADLVLSERVRLPESALDEVAGLPGVESAAGDVSVPVSVVAGGAVAETSRPVAGHGWSAAALTPFTLDGDGAGPERDDEVALEAGLASSLGLSAGDRVELAVGGVASSYEVTGVVSRDGGDARESAVFLTDERAGELAGTGDTGRWDAIGVVAAEGESAGELADRIADALPGARTHTGDARGNVEFFDIGQARSELTLMSLSLAGTTVLIAMFVVAGTLALSIQQRRREFALLRAVGATRGQVRRLVGAEIMQLGAVAAVLGAIPGYLVGIAMGRAFAGSGLLPADFQLALGPVPGLAAIVLCLVTARLAGWVAARRPARLNPVEALGES</sequence>
<evidence type="ECO:0000256" key="7">
    <source>
        <dbReference type="SAM" id="Phobius"/>
    </source>
</evidence>
<keyword evidence="9" id="KW-0449">Lipoprotein</keyword>
<evidence type="ECO:0000256" key="4">
    <source>
        <dbReference type="ARBA" id="ARBA00022989"/>
    </source>
</evidence>
<feature type="transmembrane region" description="Helical" evidence="7">
    <location>
        <begin position="361"/>
        <end position="382"/>
    </location>
</feature>
<dbReference type="EMBL" id="POTW01000029">
    <property type="protein sequence ID" value="PZF83025.1"/>
    <property type="molecule type" value="Genomic_DNA"/>
</dbReference>
<evidence type="ECO:0000313" key="10">
    <source>
        <dbReference type="Proteomes" id="UP000248764"/>
    </source>
</evidence>
<dbReference type="PANTHER" id="PTHR30572">
    <property type="entry name" value="MEMBRANE COMPONENT OF TRANSPORTER-RELATED"/>
    <property type="match status" value="1"/>
</dbReference>
<evidence type="ECO:0000256" key="3">
    <source>
        <dbReference type="ARBA" id="ARBA00022692"/>
    </source>
</evidence>
<comment type="subcellular location">
    <subcellularLocation>
        <location evidence="1">Cell membrane</location>
        <topology evidence="1">Multi-pass membrane protein</topology>
    </subcellularLocation>
</comment>
<organism evidence="9 10">
    <name type="scientific">Jiangella anatolica</name>
    <dbReference type="NCBI Taxonomy" id="2670374"/>
    <lineage>
        <taxon>Bacteria</taxon>
        <taxon>Bacillati</taxon>
        <taxon>Actinomycetota</taxon>
        <taxon>Actinomycetes</taxon>
        <taxon>Jiangellales</taxon>
        <taxon>Jiangellaceae</taxon>
        <taxon>Jiangella</taxon>
    </lineage>
</organism>
<gene>
    <name evidence="9" type="ORF">C1I92_13960</name>
</gene>
<keyword evidence="2" id="KW-1003">Cell membrane</keyword>
<evidence type="ECO:0000313" key="9">
    <source>
        <dbReference type="EMBL" id="PZF83025.1"/>
    </source>
</evidence>
<evidence type="ECO:0000256" key="5">
    <source>
        <dbReference type="ARBA" id="ARBA00023136"/>
    </source>
</evidence>
<feature type="domain" description="ABC3 transporter permease C-terminal" evidence="8">
    <location>
        <begin position="270"/>
        <end position="390"/>
    </location>
</feature>
<evidence type="ECO:0000256" key="1">
    <source>
        <dbReference type="ARBA" id="ARBA00004651"/>
    </source>
</evidence>
<dbReference type="InterPro" id="IPR050250">
    <property type="entry name" value="Macrolide_Exporter_MacB"/>
</dbReference>
<evidence type="ECO:0000259" key="8">
    <source>
        <dbReference type="Pfam" id="PF02687"/>
    </source>
</evidence>
<dbReference type="Pfam" id="PF02687">
    <property type="entry name" value="FtsX"/>
    <property type="match status" value="1"/>
</dbReference>